<organism evidence="2 3">
    <name type="scientific">Colwellia psychrerythraea</name>
    <name type="common">Vibrio psychroerythus</name>
    <dbReference type="NCBI Taxonomy" id="28229"/>
    <lineage>
        <taxon>Bacteria</taxon>
        <taxon>Pseudomonadati</taxon>
        <taxon>Pseudomonadota</taxon>
        <taxon>Gammaproteobacteria</taxon>
        <taxon>Alteromonadales</taxon>
        <taxon>Colwelliaceae</taxon>
        <taxon>Colwellia</taxon>
    </lineage>
</organism>
<sequence length="304" mass="35143">MKEHRRLYSKVVKDFPELLKLISIPISDKLPTAFRGQANSDWLIQSSYSRWYIKNNPSSEEATLIEDFKAIEEKAKQGFEQRVHYHELAEQIIDEFSNKLGDVNNLQLNFSQVMYLAQHYELPTNLIDFTFDPNIALFFAFDYETPPETGYVSWFKTTPWFYAQSIITAACQHHFVDRDELWKEATTLIKGDRGIKVPSIGEIDRSINLRINAQKGCFVYYSEVFPYDKVMHMMECWQPSGGWGSQLKVDIPIFLKQEVMDYLSSIGITKQAMYPTLSDELLPSGSISFDSYVKACVEETGIKT</sequence>
<proteinExistence type="predicted"/>
<dbReference type="Pfam" id="PF08867">
    <property type="entry name" value="FRG"/>
    <property type="match status" value="1"/>
</dbReference>
<name>A0A099KRQ9_COLPS</name>
<dbReference type="RefSeq" id="WP_033082299.1">
    <property type="nucleotide sequence ID" value="NZ_JQEC01000025.1"/>
</dbReference>
<dbReference type="OrthoDB" id="9816036at2"/>
<comment type="caution">
    <text evidence="2">The sequence shown here is derived from an EMBL/GenBank/DDBJ whole genome shotgun (WGS) entry which is preliminary data.</text>
</comment>
<reference evidence="2 3" key="1">
    <citation type="submission" date="2014-08" db="EMBL/GenBank/DDBJ databases">
        <title>Genomic and Phenotypic Diversity of Colwellia psychrerythraea strains from Disparate Marine Basins.</title>
        <authorList>
            <person name="Techtmann S.M."/>
            <person name="Stelling S.C."/>
            <person name="Utturkar S.M."/>
            <person name="Alshibli N."/>
            <person name="Harris A."/>
            <person name="Brown S.D."/>
            <person name="Hazen T.C."/>
        </authorList>
    </citation>
    <scope>NUCLEOTIDE SEQUENCE [LARGE SCALE GENOMIC DNA]</scope>
    <source>
        <strain evidence="2 3">GAB14E</strain>
    </source>
</reference>
<dbReference type="PATRIC" id="fig|28229.3.peg.2242"/>
<dbReference type="AlphaFoldDB" id="A0A099KRQ9"/>
<evidence type="ECO:0000313" key="3">
    <source>
        <dbReference type="Proteomes" id="UP000029868"/>
    </source>
</evidence>
<dbReference type="Proteomes" id="UP000029868">
    <property type="component" value="Unassembled WGS sequence"/>
</dbReference>
<gene>
    <name evidence="2" type="ORF">GAB14E_2612</name>
</gene>
<dbReference type="EMBL" id="JQEC01000025">
    <property type="protein sequence ID" value="KGJ93444.1"/>
    <property type="molecule type" value="Genomic_DNA"/>
</dbReference>
<feature type="domain" description="FRG" evidence="1">
    <location>
        <begin position="28"/>
        <end position="153"/>
    </location>
</feature>
<dbReference type="InterPro" id="IPR014966">
    <property type="entry name" value="FRG-dom"/>
</dbReference>
<accession>A0A099KRQ9</accession>
<evidence type="ECO:0000259" key="1">
    <source>
        <dbReference type="SMART" id="SM00901"/>
    </source>
</evidence>
<dbReference type="SMART" id="SM00901">
    <property type="entry name" value="FRG"/>
    <property type="match status" value="1"/>
</dbReference>
<evidence type="ECO:0000313" key="2">
    <source>
        <dbReference type="EMBL" id="KGJ93444.1"/>
    </source>
</evidence>
<protein>
    <submittedName>
        <fullName evidence="2">FRG domain protein</fullName>
    </submittedName>
</protein>